<organism evidence="4">
    <name type="scientific">Caenorhabditis brenneri</name>
    <name type="common">Nematode worm</name>
    <dbReference type="NCBI Taxonomy" id="135651"/>
    <lineage>
        <taxon>Eukaryota</taxon>
        <taxon>Metazoa</taxon>
        <taxon>Ecdysozoa</taxon>
        <taxon>Nematoda</taxon>
        <taxon>Chromadorea</taxon>
        <taxon>Rhabditida</taxon>
        <taxon>Rhabditina</taxon>
        <taxon>Rhabditomorpha</taxon>
        <taxon>Rhabditoidea</taxon>
        <taxon>Rhabditidae</taxon>
        <taxon>Peloderinae</taxon>
        <taxon>Caenorhabditis</taxon>
    </lineage>
</organism>
<reference evidence="4" key="1">
    <citation type="submission" date="2011-07" db="EMBL/GenBank/DDBJ databases">
        <authorList>
            <consortium name="Caenorhabditis brenneri Sequencing and Analysis Consortium"/>
            <person name="Wilson R.K."/>
        </authorList>
    </citation>
    <scope>NUCLEOTIDE SEQUENCE [LARGE SCALE GENOMIC DNA]</scope>
    <source>
        <strain evidence="4">PB2801</strain>
    </source>
</reference>
<sequence length="587" mass="68616">MSLTITGKAAHIAPRRRPSQGPRGKTADQSSRKQSVKQQKQQEEEEEENERERIRKEEIQREIEEQYQAEKLQRKQYVHEFQELQKRRDSLSEKEKRSRRNTTTQILARGNEVSLNGETWCQLPPYHPPIPAIISDRSQYSQRVGRDRSFYDAYPRDRREYSVPCFPRSRHGHSSGMRERSFVMSQTLEREESLMDTLEEAMERNTQLEKEITSTRERELDNEKVINTLSSRIKNIELEKKEEIEAMMNEKKSLLEELLHMQKRIDELAPACAEKELKIVTADNEKHDLSKRLRMANSDISQLQATIMHLREDISAKDNEIKVLNDEVVYVKSRVLVLEGDLQDVRTKDAENQERINGFLQDAKEVELTRHNEKRLVDKVLEENSSLIKENARLATKLSRLESIDFTLKQKELKEAQTNGELVTEMRAALQLEKSSSHSLLNKLEIMRQRCEELEKSILDREKTEDDNIAERSRVEKELNALHALSKSLSAENKLLREEKLTNEEIIDELKGKIRALEMSIRSSQDIYHEKERQNAAKIEELEVEALQKHQKYLQVQEISKTLQQITALLPAKTSSMTQLSQKDCPK</sequence>
<protein>
    <submittedName>
        <fullName evidence="3">Uncharacterized protein</fullName>
    </submittedName>
</protein>
<dbReference type="FunCoup" id="G0NL06">
    <property type="interactions" value="741"/>
</dbReference>
<dbReference type="AlphaFoldDB" id="G0NL06"/>
<proteinExistence type="predicted"/>
<dbReference type="OMA" id="RIAYENT"/>
<evidence type="ECO:0000256" key="2">
    <source>
        <dbReference type="SAM" id="MobiDB-lite"/>
    </source>
</evidence>
<keyword evidence="4" id="KW-1185">Reference proteome</keyword>
<feature type="region of interest" description="Disordered" evidence="2">
    <location>
        <begin position="1"/>
        <end position="55"/>
    </location>
</feature>
<name>G0NL06_CAEBE</name>
<keyword evidence="1" id="KW-0175">Coiled coil</keyword>
<dbReference type="eggNOG" id="KOG0983">
    <property type="taxonomic scope" value="Eukaryota"/>
</dbReference>
<evidence type="ECO:0000313" key="3">
    <source>
        <dbReference type="EMBL" id="EGT33220.1"/>
    </source>
</evidence>
<dbReference type="eggNOG" id="KOG1413">
    <property type="taxonomic scope" value="Eukaryota"/>
</dbReference>
<dbReference type="InParanoid" id="G0NL06"/>
<evidence type="ECO:0000256" key="1">
    <source>
        <dbReference type="SAM" id="Coils"/>
    </source>
</evidence>
<accession>G0NL06</accession>
<feature type="coiled-coil region" evidence="1">
    <location>
        <begin position="437"/>
        <end position="499"/>
    </location>
</feature>
<evidence type="ECO:0000313" key="4">
    <source>
        <dbReference type="Proteomes" id="UP000008068"/>
    </source>
</evidence>
<dbReference type="HOGENOM" id="CLU_464797_0_0_1"/>
<dbReference type="Proteomes" id="UP000008068">
    <property type="component" value="Unassembled WGS sequence"/>
</dbReference>
<gene>
    <name evidence="3" type="ORF">CAEBREN_10406</name>
</gene>
<dbReference type="OrthoDB" id="5817291at2759"/>
<dbReference type="EMBL" id="GL379903">
    <property type="protein sequence ID" value="EGT33220.1"/>
    <property type="molecule type" value="Genomic_DNA"/>
</dbReference>
<feature type="coiled-coil region" evidence="1">
    <location>
        <begin position="184"/>
        <end position="327"/>
    </location>
</feature>